<dbReference type="EMBL" id="OX395132">
    <property type="protein sequence ID" value="CAI5780532.1"/>
    <property type="molecule type" value="Genomic_DNA"/>
</dbReference>
<reference evidence="2" key="1">
    <citation type="submission" date="2022-12" db="EMBL/GenBank/DDBJ databases">
        <authorList>
            <person name="Alioto T."/>
            <person name="Alioto T."/>
            <person name="Gomez Garrido J."/>
        </authorList>
    </citation>
    <scope>NUCLEOTIDE SEQUENCE</scope>
</reference>
<proteinExistence type="predicted"/>
<evidence type="ECO:0000313" key="3">
    <source>
        <dbReference type="Proteomes" id="UP001178461"/>
    </source>
</evidence>
<feature type="compositionally biased region" description="Basic and acidic residues" evidence="1">
    <location>
        <begin position="28"/>
        <end position="40"/>
    </location>
</feature>
<organism evidence="2 3">
    <name type="scientific">Podarcis lilfordi</name>
    <name type="common">Lilford's wall lizard</name>
    <dbReference type="NCBI Taxonomy" id="74358"/>
    <lineage>
        <taxon>Eukaryota</taxon>
        <taxon>Metazoa</taxon>
        <taxon>Chordata</taxon>
        <taxon>Craniata</taxon>
        <taxon>Vertebrata</taxon>
        <taxon>Euteleostomi</taxon>
        <taxon>Lepidosauria</taxon>
        <taxon>Squamata</taxon>
        <taxon>Bifurcata</taxon>
        <taxon>Unidentata</taxon>
        <taxon>Episquamata</taxon>
        <taxon>Laterata</taxon>
        <taxon>Lacertibaenia</taxon>
        <taxon>Lacertidae</taxon>
        <taxon>Podarcis</taxon>
    </lineage>
</organism>
<gene>
    <name evidence="2" type="ORF">PODLI_1B024150</name>
</gene>
<evidence type="ECO:0000313" key="2">
    <source>
        <dbReference type="EMBL" id="CAI5780532.1"/>
    </source>
</evidence>
<name>A0AA35PDB8_9SAUR</name>
<accession>A0AA35PDB8</accession>
<sequence length="172" mass="17986">MRPRPEGQQASSRRERKAPMIGPWQRRARGETERGRREEGGEGAAPQARPLKRLLSSAPSPARSSRPQADAAPSEAPLRPASSGGAAAQTEETAEAAEAERRARGVSLPQRLVLHSPPPPARAAPASRAREEEARASGPRGEGRAAPAGGEGGPRCPLGPPQSQGSGERLEP</sequence>
<feature type="compositionally biased region" description="Low complexity" evidence="1">
    <location>
        <begin position="56"/>
        <end position="74"/>
    </location>
</feature>
<evidence type="ECO:0000256" key="1">
    <source>
        <dbReference type="SAM" id="MobiDB-lite"/>
    </source>
</evidence>
<feature type="compositionally biased region" description="Low complexity" evidence="1">
    <location>
        <begin position="136"/>
        <end position="148"/>
    </location>
</feature>
<protein>
    <submittedName>
        <fullName evidence="2">Uncharacterized protein</fullName>
    </submittedName>
</protein>
<dbReference type="AlphaFoldDB" id="A0AA35PDB8"/>
<dbReference type="Proteomes" id="UP001178461">
    <property type="component" value="Chromosome 7"/>
</dbReference>
<feature type="region of interest" description="Disordered" evidence="1">
    <location>
        <begin position="1"/>
        <end position="172"/>
    </location>
</feature>
<keyword evidence="3" id="KW-1185">Reference proteome</keyword>